<organism evidence="2 3">
    <name type="scientific">Methylobacterium longum</name>
    <dbReference type="NCBI Taxonomy" id="767694"/>
    <lineage>
        <taxon>Bacteria</taxon>
        <taxon>Pseudomonadati</taxon>
        <taxon>Pseudomonadota</taxon>
        <taxon>Alphaproteobacteria</taxon>
        <taxon>Hyphomicrobiales</taxon>
        <taxon>Methylobacteriaceae</taxon>
        <taxon>Methylobacterium</taxon>
    </lineage>
</organism>
<evidence type="ECO:0000256" key="1">
    <source>
        <dbReference type="SAM" id="SignalP"/>
    </source>
</evidence>
<gene>
    <name evidence="2" type="ORF">QWZ18_28770</name>
</gene>
<evidence type="ECO:0008006" key="4">
    <source>
        <dbReference type="Google" id="ProtNLM"/>
    </source>
</evidence>
<dbReference type="Proteomes" id="UP001244297">
    <property type="component" value="Unassembled WGS sequence"/>
</dbReference>
<feature type="chain" id="PRO_5047138536" description="Secreted protein" evidence="1">
    <location>
        <begin position="26"/>
        <end position="118"/>
    </location>
</feature>
<keyword evidence="1" id="KW-0732">Signal</keyword>
<accession>A0ABT8AXN6</accession>
<keyword evidence="3" id="KW-1185">Reference proteome</keyword>
<dbReference type="EMBL" id="JAUFPT010000105">
    <property type="protein sequence ID" value="MDN3574578.1"/>
    <property type="molecule type" value="Genomic_DNA"/>
</dbReference>
<comment type="caution">
    <text evidence="2">The sequence shown here is derived from an EMBL/GenBank/DDBJ whole genome shotgun (WGS) entry which is preliminary data.</text>
</comment>
<evidence type="ECO:0000313" key="2">
    <source>
        <dbReference type="EMBL" id="MDN3574578.1"/>
    </source>
</evidence>
<reference evidence="3" key="1">
    <citation type="journal article" date="2019" name="Int. J. Syst. Evol. Microbiol.">
        <title>The Global Catalogue of Microorganisms (GCM) 10K type strain sequencing project: providing services to taxonomists for standard genome sequencing and annotation.</title>
        <authorList>
            <consortium name="The Broad Institute Genomics Platform"/>
            <consortium name="The Broad Institute Genome Sequencing Center for Infectious Disease"/>
            <person name="Wu L."/>
            <person name="Ma J."/>
        </authorList>
    </citation>
    <scope>NUCLEOTIDE SEQUENCE [LARGE SCALE GENOMIC DNA]</scope>
    <source>
        <strain evidence="3">CECT 7806</strain>
    </source>
</reference>
<evidence type="ECO:0000313" key="3">
    <source>
        <dbReference type="Proteomes" id="UP001244297"/>
    </source>
</evidence>
<protein>
    <recommendedName>
        <fullName evidence="4">Secreted protein</fullName>
    </recommendedName>
</protein>
<dbReference type="RefSeq" id="WP_238293538.1">
    <property type="nucleotide sequence ID" value="NZ_BPQS01000071.1"/>
</dbReference>
<proteinExistence type="predicted"/>
<name>A0ABT8AXN6_9HYPH</name>
<feature type="signal peptide" evidence="1">
    <location>
        <begin position="1"/>
        <end position="25"/>
    </location>
</feature>
<sequence>MSSRTAHIRGLALVLTLAGAGPASALEVEPAELPAMERAWHGCLRAAYDRQPENGSRSGRGRHALRECKASEDAYVAALMAARPDDPDMPVHGWARTWAAYVAFVVDPVKAWIEALRR</sequence>